<dbReference type="Pfam" id="PF02464">
    <property type="entry name" value="CinA"/>
    <property type="match status" value="1"/>
</dbReference>
<dbReference type="OrthoDB" id="1253990at2"/>
<sequence>MSSAPDDLCAKVEYVAQVLKGRTLGCAESLTAGLITSTLATVPGISAILRGGVVCYATDIKHSLLGVDQELLRRHGPVHPKVAAELALGAARLLRADFGLATTGVAGPGPSYGKAAGTVYVAACVDHHLLVRELAIEGDRDRVRTVAAGAALDLVSTLGEQTGPPVCYG</sequence>
<evidence type="ECO:0000259" key="1">
    <source>
        <dbReference type="Pfam" id="PF02464"/>
    </source>
</evidence>
<dbReference type="InterPro" id="IPR008136">
    <property type="entry name" value="CinA_C"/>
</dbReference>
<proteinExistence type="predicted"/>
<accession>A0A1H4DZK5</accession>
<feature type="domain" description="CinA C-terminal" evidence="1">
    <location>
        <begin position="20"/>
        <end position="156"/>
    </location>
</feature>
<dbReference type="AlphaFoldDB" id="A0A1H4DZK5"/>
<reference evidence="3" key="1">
    <citation type="submission" date="2016-10" db="EMBL/GenBank/DDBJ databases">
        <authorList>
            <person name="Varghese N."/>
            <person name="Submissions S."/>
        </authorList>
    </citation>
    <scope>NUCLEOTIDE SEQUENCE [LARGE SCALE GENOMIC DNA]</scope>
    <source>
        <strain evidence="3">KPR-1</strain>
    </source>
</reference>
<evidence type="ECO:0000313" key="2">
    <source>
        <dbReference type="EMBL" id="SEA77612.1"/>
    </source>
</evidence>
<dbReference type="SUPFAM" id="SSF142433">
    <property type="entry name" value="CinA-like"/>
    <property type="match status" value="1"/>
</dbReference>
<dbReference type="NCBIfam" id="TIGR00199">
    <property type="entry name" value="PncC_domain"/>
    <property type="match status" value="1"/>
</dbReference>
<organism evidence="2 3">
    <name type="scientific">Bowdeniella nasicola</name>
    <dbReference type="NCBI Taxonomy" id="208480"/>
    <lineage>
        <taxon>Bacteria</taxon>
        <taxon>Bacillati</taxon>
        <taxon>Actinomycetota</taxon>
        <taxon>Actinomycetes</taxon>
        <taxon>Actinomycetales</taxon>
        <taxon>Actinomycetaceae</taxon>
        <taxon>Bowdeniella</taxon>
    </lineage>
</organism>
<dbReference type="RefSeq" id="WP_092566151.1">
    <property type="nucleotide sequence ID" value="NZ_FNQV01000022.1"/>
</dbReference>
<protein>
    <submittedName>
        <fullName evidence="2">Nicotinamide-nucleotide amidase</fullName>
    </submittedName>
</protein>
<dbReference type="EMBL" id="FNQV01000022">
    <property type="protein sequence ID" value="SEA77612.1"/>
    <property type="molecule type" value="Genomic_DNA"/>
</dbReference>
<gene>
    <name evidence="2" type="ORF">SAMN02910418_02384</name>
</gene>
<dbReference type="InterPro" id="IPR036653">
    <property type="entry name" value="CinA-like_C"/>
</dbReference>
<name>A0A1H4DZK5_9ACTO</name>
<keyword evidence="3" id="KW-1185">Reference proteome</keyword>
<dbReference type="Gene3D" id="3.90.950.20">
    <property type="entry name" value="CinA-like"/>
    <property type="match status" value="1"/>
</dbReference>
<dbReference type="Proteomes" id="UP000199288">
    <property type="component" value="Unassembled WGS sequence"/>
</dbReference>
<evidence type="ECO:0000313" key="3">
    <source>
        <dbReference type="Proteomes" id="UP000199288"/>
    </source>
</evidence>